<dbReference type="SUPFAM" id="SSF53335">
    <property type="entry name" value="S-adenosyl-L-methionine-dependent methyltransferases"/>
    <property type="match status" value="1"/>
</dbReference>
<evidence type="ECO:0000256" key="2">
    <source>
        <dbReference type="ARBA" id="ARBA00022679"/>
    </source>
</evidence>
<dbReference type="Gene3D" id="3.40.50.150">
    <property type="entry name" value="Vaccinia Virus protein VP39"/>
    <property type="match status" value="1"/>
</dbReference>
<dbReference type="GO" id="GO:0008171">
    <property type="term" value="F:O-methyltransferase activity"/>
    <property type="evidence" value="ECO:0007669"/>
    <property type="project" value="InterPro"/>
</dbReference>
<accession>A0AAV8T448</accession>
<dbReference type="FunFam" id="1.10.10.10:FF:000213">
    <property type="entry name" value="Coniferyl alcohol 9-O-methyltransferase"/>
    <property type="match status" value="1"/>
</dbReference>
<evidence type="ECO:0000259" key="6">
    <source>
        <dbReference type="Pfam" id="PF08100"/>
    </source>
</evidence>
<dbReference type="InterPro" id="IPR016461">
    <property type="entry name" value="COMT-like"/>
</dbReference>
<feature type="domain" description="O-methyltransferase dimerisation" evidence="6">
    <location>
        <begin position="21"/>
        <end position="107"/>
    </location>
</feature>
<reference evidence="7 8" key="1">
    <citation type="submission" date="2021-09" db="EMBL/GenBank/DDBJ databases">
        <title>Genomic insights and catalytic innovation underlie evolution of tropane alkaloids biosynthesis.</title>
        <authorList>
            <person name="Wang Y.-J."/>
            <person name="Tian T."/>
            <person name="Huang J.-P."/>
            <person name="Huang S.-X."/>
        </authorList>
    </citation>
    <scope>NUCLEOTIDE SEQUENCE [LARGE SCALE GENOMIC DNA]</scope>
    <source>
        <strain evidence="7">KIB-2018</strain>
        <tissue evidence="7">Leaf</tissue>
    </source>
</reference>
<dbReference type="GO" id="GO:0046983">
    <property type="term" value="F:protein dimerization activity"/>
    <property type="evidence" value="ECO:0007669"/>
    <property type="project" value="InterPro"/>
</dbReference>
<dbReference type="GO" id="GO:0032259">
    <property type="term" value="P:methylation"/>
    <property type="evidence" value="ECO:0007669"/>
    <property type="project" value="UniProtKB-KW"/>
</dbReference>
<organism evidence="7 8">
    <name type="scientific">Erythroxylum novogranatense</name>
    <dbReference type="NCBI Taxonomy" id="1862640"/>
    <lineage>
        <taxon>Eukaryota</taxon>
        <taxon>Viridiplantae</taxon>
        <taxon>Streptophyta</taxon>
        <taxon>Embryophyta</taxon>
        <taxon>Tracheophyta</taxon>
        <taxon>Spermatophyta</taxon>
        <taxon>Magnoliopsida</taxon>
        <taxon>eudicotyledons</taxon>
        <taxon>Gunneridae</taxon>
        <taxon>Pentapetalae</taxon>
        <taxon>rosids</taxon>
        <taxon>fabids</taxon>
        <taxon>Malpighiales</taxon>
        <taxon>Erythroxylaceae</taxon>
        <taxon>Erythroxylum</taxon>
    </lineage>
</organism>
<dbReference type="PROSITE" id="PS51683">
    <property type="entry name" value="SAM_OMT_II"/>
    <property type="match status" value="1"/>
</dbReference>
<dbReference type="InterPro" id="IPR036390">
    <property type="entry name" value="WH_DNA-bd_sf"/>
</dbReference>
<proteinExistence type="predicted"/>
<feature type="active site" description="Proton acceptor" evidence="4">
    <location>
        <position position="259"/>
    </location>
</feature>
<evidence type="ECO:0000313" key="7">
    <source>
        <dbReference type="EMBL" id="KAJ8761432.1"/>
    </source>
</evidence>
<gene>
    <name evidence="7" type="ORF">K2173_001563</name>
</gene>
<evidence type="ECO:0000259" key="5">
    <source>
        <dbReference type="Pfam" id="PF00891"/>
    </source>
</evidence>
<dbReference type="InterPro" id="IPR012967">
    <property type="entry name" value="COMT_dimerisation"/>
</dbReference>
<feature type="domain" description="O-methyltransferase C-terminal" evidence="5">
    <location>
        <begin position="129"/>
        <end position="336"/>
    </location>
</feature>
<dbReference type="PIRSF" id="PIRSF005739">
    <property type="entry name" value="O-mtase"/>
    <property type="match status" value="1"/>
</dbReference>
<comment type="caution">
    <text evidence="7">The sequence shown here is derived from an EMBL/GenBank/DDBJ whole genome shotgun (WGS) entry which is preliminary data.</text>
</comment>
<dbReference type="PANTHER" id="PTHR11746">
    <property type="entry name" value="O-METHYLTRANSFERASE"/>
    <property type="match status" value="1"/>
</dbReference>
<dbReference type="Gene3D" id="1.10.10.10">
    <property type="entry name" value="Winged helix-like DNA-binding domain superfamily/Winged helix DNA-binding domain"/>
    <property type="match status" value="1"/>
</dbReference>
<keyword evidence="2" id="KW-0808">Transferase</keyword>
<dbReference type="GO" id="GO:0008757">
    <property type="term" value="F:S-adenosylmethionine-dependent methyltransferase activity"/>
    <property type="evidence" value="ECO:0007669"/>
    <property type="project" value="UniProtKB-ARBA"/>
</dbReference>
<dbReference type="Pfam" id="PF00891">
    <property type="entry name" value="Methyltransf_2"/>
    <property type="match status" value="1"/>
</dbReference>
<evidence type="ECO:0000256" key="1">
    <source>
        <dbReference type="ARBA" id="ARBA00022603"/>
    </source>
</evidence>
<dbReference type="CDD" id="cd02440">
    <property type="entry name" value="AdoMet_MTases"/>
    <property type="match status" value="1"/>
</dbReference>
<dbReference type="InterPro" id="IPR029063">
    <property type="entry name" value="SAM-dependent_MTases_sf"/>
</dbReference>
<sequence>MDPNKKQMAFELFEAHAHLYKHMFKYMNSMCLWGAVQLGIPDAVHNHGKAITIPELVSALNINPAKTNCLYRIMRMLVHSGFFATVIGEEDGEESYSLTQSSRLLVKANPNCLSLFVKSLLTPEFLAPWYLLADWFHGNESTAFEKAHGMPFWELNDKNTEFNQLFNQAMACDSRMMNLVIRECKPIIEGVDSFVDVGGGTGSLARIISEAHPHMKCTVLELPQVVANLKSSENLNFVAGDMFQHIPPAAVIILKLILHNWSDDECVKILKKCREAVSIKGEGGKVIIIDLVIDEKNDEHELTETKLLFDLLMMVVVTGRERSEKEWKRLFMKAGFTRYKIRPLLGLRSLIEVYP</sequence>
<keyword evidence="3" id="KW-0949">S-adenosyl-L-methionine</keyword>
<evidence type="ECO:0000256" key="4">
    <source>
        <dbReference type="PIRSR" id="PIRSR005739-1"/>
    </source>
</evidence>
<dbReference type="FunFam" id="3.40.50.150:FF:000057">
    <property type="entry name" value="O-methyltransferase ZRP4"/>
    <property type="match status" value="1"/>
</dbReference>
<dbReference type="InterPro" id="IPR036388">
    <property type="entry name" value="WH-like_DNA-bd_sf"/>
</dbReference>
<keyword evidence="8" id="KW-1185">Reference proteome</keyword>
<name>A0AAV8T448_9ROSI</name>
<dbReference type="SUPFAM" id="SSF46785">
    <property type="entry name" value="Winged helix' DNA-binding domain"/>
    <property type="match status" value="1"/>
</dbReference>
<dbReference type="Proteomes" id="UP001159364">
    <property type="component" value="Linkage Group LG06"/>
</dbReference>
<dbReference type="GO" id="GO:0009717">
    <property type="term" value="P:isoflavonoid biosynthetic process"/>
    <property type="evidence" value="ECO:0007669"/>
    <property type="project" value="UniProtKB-ARBA"/>
</dbReference>
<dbReference type="EMBL" id="JAIWQS010000006">
    <property type="protein sequence ID" value="KAJ8761432.1"/>
    <property type="molecule type" value="Genomic_DNA"/>
</dbReference>
<dbReference type="InterPro" id="IPR001077">
    <property type="entry name" value="COMT_C"/>
</dbReference>
<keyword evidence="1" id="KW-0489">Methyltransferase</keyword>
<dbReference type="AlphaFoldDB" id="A0AAV8T448"/>
<dbReference type="Pfam" id="PF08100">
    <property type="entry name" value="Dimerisation"/>
    <property type="match status" value="1"/>
</dbReference>
<evidence type="ECO:0000256" key="3">
    <source>
        <dbReference type="ARBA" id="ARBA00022691"/>
    </source>
</evidence>
<protein>
    <submittedName>
        <fullName evidence="7">Uncharacterized protein</fullName>
    </submittedName>
</protein>
<evidence type="ECO:0000313" key="8">
    <source>
        <dbReference type="Proteomes" id="UP001159364"/>
    </source>
</evidence>